<reference evidence="4 5" key="1">
    <citation type="journal article" date="2021" name="Sci. Rep.">
        <title>The genome of the diatom Chaetoceros tenuissimus carries an ancient integrated fragment of an extant virus.</title>
        <authorList>
            <person name="Hongo Y."/>
            <person name="Kimura K."/>
            <person name="Takaki Y."/>
            <person name="Yoshida Y."/>
            <person name="Baba S."/>
            <person name="Kobayashi G."/>
            <person name="Nagasaki K."/>
            <person name="Hano T."/>
            <person name="Tomaru Y."/>
        </authorList>
    </citation>
    <scope>NUCLEOTIDE SEQUENCE [LARGE SCALE GENOMIC DNA]</scope>
    <source>
        <strain evidence="4 5">NIES-3715</strain>
    </source>
</reference>
<dbReference type="InterPro" id="IPR035992">
    <property type="entry name" value="Ricin_B-like_lectins"/>
</dbReference>
<dbReference type="PANTHER" id="PTHR24216:SF65">
    <property type="entry name" value="PAXILLIN-LIKE PROTEIN 1"/>
    <property type="match status" value="1"/>
</dbReference>
<feature type="region of interest" description="Disordered" evidence="2">
    <location>
        <begin position="712"/>
        <end position="737"/>
    </location>
</feature>
<keyword evidence="5" id="KW-1185">Reference proteome</keyword>
<feature type="compositionally biased region" description="Basic and acidic residues" evidence="2">
    <location>
        <begin position="147"/>
        <end position="156"/>
    </location>
</feature>
<feature type="compositionally biased region" description="Polar residues" evidence="2">
    <location>
        <begin position="798"/>
        <end position="813"/>
    </location>
</feature>
<proteinExistence type="predicted"/>
<evidence type="ECO:0008006" key="6">
    <source>
        <dbReference type="Google" id="ProtNLM"/>
    </source>
</evidence>
<feature type="coiled-coil region" evidence="1">
    <location>
        <begin position="3633"/>
        <end position="3704"/>
    </location>
</feature>
<evidence type="ECO:0000256" key="1">
    <source>
        <dbReference type="SAM" id="Coils"/>
    </source>
</evidence>
<feature type="region of interest" description="Disordered" evidence="2">
    <location>
        <begin position="1491"/>
        <end position="1546"/>
    </location>
</feature>
<feature type="compositionally biased region" description="Low complexity" evidence="2">
    <location>
        <begin position="889"/>
        <end position="940"/>
    </location>
</feature>
<feature type="compositionally biased region" description="Polar residues" evidence="2">
    <location>
        <begin position="1119"/>
        <end position="1143"/>
    </location>
</feature>
<feature type="compositionally biased region" description="Low complexity" evidence="2">
    <location>
        <begin position="1500"/>
        <end position="1510"/>
    </location>
</feature>
<evidence type="ECO:0000256" key="2">
    <source>
        <dbReference type="SAM" id="MobiDB-lite"/>
    </source>
</evidence>
<accession>A0AAD3H164</accession>
<keyword evidence="3" id="KW-0472">Membrane</keyword>
<feature type="compositionally biased region" description="Low complexity" evidence="2">
    <location>
        <begin position="1031"/>
        <end position="1118"/>
    </location>
</feature>
<evidence type="ECO:0000313" key="4">
    <source>
        <dbReference type="EMBL" id="GFH46580.1"/>
    </source>
</evidence>
<feature type="transmembrane region" description="Helical" evidence="3">
    <location>
        <begin position="3708"/>
        <end position="3730"/>
    </location>
</feature>
<evidence type="ECO:0000313" key="5">
    <source>
        <dbReference type="Proteomes" id="UP001054902"/>
    </source>
</evidence>
<evidence type="ECO:0000256" key="3">
    <source>
        <dbReference type="SAM" id="Phobius"/>
    </source>
</evidence>
<keyword evidence="1" id="KW-0175">Coiled coil</keyword>
<dbReference type="SUPFAM" id="SSF82171">
    <property type="entry name" value="DPP6 N-terminal domain-like"/>
    <property type="match status" value="1"/>
</dbReference>
<protein>
    <recommendedName>
        <fullName evidence="6">Apple domain-containing protein</fullName>
    </recommendedName>
</protein>
<dbReference type="PANTHER" id="PTHR24216">
    <property type="entry name" value="PAXILLIN-RELATED"/>
    <property type="match status" value="1"/>
</dbReference>
<feature type="region of interest" description="Disordered" evidence="2">
    <location>
        <begin position="889"/>
        <end position="952"/>
    </location>
</feature>
<feature type="region of interest" description="Disordered" evidence="2">
    <location>
        <begin position="798"/>
        <end position="832"/>
    </location>
</feature>
<dbReference type="SUPFAM" id="SSF50370">
    <property type="entry name" value="Ricin B-like lectins"/>
    <property type="match status" value="1"/>
</dbReference>
<sequence>MMNTAIKVSPKKQNKMKPSYLEVALVQPTKSYHSNSASPVFLESIASNSHNCKDTKKEEKYIKKSDAVVFSPREPTKRLEKSVPCTENALRLNKEHKKDQEDILENAECIAVAKSSSAAIPAKRTVNSDDAKVLLVDALKATDIQQHDQVDRKNDSKTFSSCSDSKSEKNASPSSDSQSKEAAYPSSIFKNHKKILEKDSWEDVSSTTTTRLEDHSLEKDLYHSKDSILFQRTQSIAKKRKTKVLFQKIPAFLLLFSFILASISPCEAFVFKKGHVGSSSKEAKMERSMLEDSSEDLKVGDEIPIVEIEVHASSSDSTANNLKLGKAQRISKKFQYFSPALCFDPDSNNESLHILKRLESQSLLSCQESCIRLCTAFQYDAKNEECILLQGDLNKDTIIHLDEVSGDNHQVTCAIAEDVESLAFTTTPNIDHKESILTLNGKLSGSFCYESKTQKEKDQIVETLEAILDAEVMEKRQEGSSVSVSVLSDTCASDENDEEKDVSKFLLLQLEIFAEKNEDIDWFTVLNSKVKSLSIGLSLTNLAVADNDAKESDMDISSLTLTTDSFMIQSSYNFDNSSSGEWCLQPEKLEAGSYLQMSPCDSITDFSQWFFLDSDKTLRLSALPSLCVRSKSKKLILDDCDSKLFRFFFEDGTIRAIDYGNRNSKSGTSSSSWLLGVKPGKKLDGIHLFNSNKIFENKSLSLWQKIHASDSPSTAPSMIPSAVPSDAPSSVPSECVDEEGWTVGGDSKFQNMTCSDIDAKPDYWCELLQGISDTQNFGKGINEACCLCHGSTFKTTYPSLTPSSKPSVSQSPTLHAYPSSEPSSQPSVCRDEPGWHIKATMDNGTDVEVTCEWFGDNVNFCEQFKDCEYEAKTPALACCLCGGGDHQSVAPSTSPSSQPSSEPSFQPSVSSRPSDQPSDIPSDSPSNIPSTIPSSTPSVSMQPSGFPSMQFGATFDGEPCNYDRECKERPLFDAALGKQKLCELLERRIGTEAPSFVPSVLPSVTSPPSNIVPDAYEPDKYGKGKGKSSKSTKSPSAMPSSLPSSFPSKEPSTMPSRMPSSSPSSLPSSEPSDSPSKTPSSEPSMEPSLNPSSEPSLLPSSSPSDSPSSEPSFQPSVSQIPSAAPTSLPTSEPSFQPSVSQMPSLEPTPQRESGVCQNKVCVAEDLEVSFCSPKNEIYPTSAPEVTASPAPTVDCDESSITASYSGSYGNGAEDGTYDQDYTGGVVVGPSRTITLFGNAWKAYRLSEPYHLTELSKLEFDFYMFKEAEGHAICVDDDINEDTFGGERIRCFMIGGSQFDSWDHVIKLDTSDRTQILQGQIVNRYDICKAEERITIDLKDLFLDQLDTINYIAFIQDNDESPTIGESAFENIVLYEGSVDASPQVSEEWIENTIDCFDHFQGGETAYQNIEWHDGTGSFVLSSSADDNDIYVYEAWRTPLKNICEDSSILNSASRSFVKTIDDEDDLEYPRRFSISLDGTFVVAYPEHRYVHPSDHPSSLPSAKPSSEPSTEPTPAPTPQPTPAPTSSPTPGPTPARRRLSEVTQSMESVGSKLKIEAMQMNHHSLRRMQADGQYGEVDGSGDNYGTDHHGRVVIYITDAHDANWNSKDKFMIYGTDNDIDFGECVAISYDGQTLVIGSNGNIVYIYVRDSSNTNSWVFKHTISRSENGFGKKVGVSSNGELIIIAADDKAFVYALDPTSTEVDSDYMLGLNGAPWGTIDEDIFDHGAAIDIINNEIIVYGKNSSDEVKSLQLQLSCKDENASAKSDSNNPLDNIECVCNDGFISSSSEGVKTVLEDNEFCIPVMASGNINAAHVSITVKTSSQLGTDIVQSDVQLWRLDPDGFKDISRIISAEQFQFSRADMKLKFDQLRPGYRYRIIFLSDNFAELSKDLELVAVTSCSCQENTIDDTGRPENFSIQQSLGHVTFNFTDGSYCEDAFSFTRVDKVEEFLSDFADRADSFTSDFYFSAAEECFTTIEPGIEASDDLSLSNLIVGKRYSYCVRAIGSSHYMDAPFALSNERRLITSSLSACDSHTIAWESSIHGQITTAKNAGYLPIEDATIRWELLDKDDHTRVLDCDGCSGEAVTDDGGLFKVQIQALEDSLDNDSAIPVRLHFEKTSQGTISHEFLCNDGEIPCPSEGFVIFLNHLTFDAPLHVIDDTSIPFSGKVTIADTNGCTLSNVTICAMYNDTSGIDEPLVCVESDSYGLFSLPVVIGATINRLEFTYKKHDFEAKSMDKDFGSGIVISAEDAPYNDYDFEDVTKTKLRVEVAGGICNKQLGTSYVLIRVAGCEWDPEPITQSGWLREHENIPAHVMSVEVKDIRDSSTGGRILPVFMEFQGTNPIVRTIDLSDANEISEAMKEEEDSTPTTDTGRDNTDAQEEEKEELEAIEGEEKEQLDTVRFQYDGTLTMDVLIESSKDNLDCADVDPSEYEGANSFHVIDYMTVFKVDIKLEYEILENLFCDIVDESLQVEVTSKVGYDDFEGSDEFKAKIPEDSITDVGLKKCNPLIDEEEGGGICMFEVIHDTDDENKNIGGARVDTVFLATGRPNIVSPFTKSIIFRVIGADSDVEHKAAVFIEGLYSKGPGESFALPTHSPIMILRDPPGGLSTASYENMVTTMRLTSDQNTVNLKNTLSLGIDGKVKYKSFLCKGAGYGLLGFGFSYCDNPLNIDLDVAKFGWDSELGGTVHDTTNEDSNSFTMTWTYTTSDSPWIAGYSSDVFVTPNLYVAVETVQEVYWNNTSCAPIFPFPEQLLLDLNSPPSEQALSFYTRYHIAGEKIPIMEESLVIQEELLTGAELDENVCCPDGEDPCEPEDKQACSNEQKQTIRDEVEALKEGIREWNNALETEPDKQSLTHWMSGQGYGMDDMHSDDDLKLDENDAVHGAGLAPGHLIDEAERLDVQLGNLTGATDEKLKEGIRTAKRLQIAGGGSLYELKLQKERQDRTTKCQHTCSVKTSNTFKLPKLKKKGIKFFSKGLELKYDPLNIQLESEHIWHKQSSTTKATQVSVTLGDPDAGDELVVDMFYDATYGTLVFETVGGKTKCPQEINTLANEDPGIEILKYPSQFVFPDDEMVFELKLSNLGSAKESLFALYAQTLDNEANLELKVDGAPFYDSRVYFSVQKDSSYTQILTIKRGQKYINKAIGLSFESACLDDGSLANDISVSLFGDHPEWQSTIPNTSGETLFNTYNEEGTPIIKFIEPCPTISWAGLLARDRKFVINTKSSEEEQEGILAISIFNANFGTSTLKGMKEDRLENVYLSYRKLGEGEGDWEPALINLDTGAEQLDFVGDYAEEDNYGYTTLEWFHGGREGSYEIKVETSCNALGGPDNIDSYRESILSGVIDVSPPEQFGEALPLKNEILLGEEVTIAFTEDLDCSRPFSFEIEVDVLETNYRFDNDNLHVICEGRKISFNLDPTQVLDPSDLLGRTFAVKLGSIDPTISKNVKDINGNELEFNIEFQRTFAANQDLDSISSSFGLRARMLKGMNCSQDSKASLSETMKGDIASLLDLSDISRLQVMKLSCMHGLGEVDLRMKILPESSDPKTGLYGRLLGKDSRLGQRPHEILRNLVSQSKETNTENRRRLNSMDTFTVKDMKFHPSDKDVETYKTRSENRAREKLIYDEISIFHNPHMRNQENRNLNSELKALEDELKREKEEEMTELKKEKEEEIRELKEEKEEEMKELKMEKKEEMEELLRKLDASNANNMNFMFAVQGFVLLIGCAITATAMYFHMKRSNN</sequence>
<dbReference type="Proteomes" id="UP001054902">
    <property type="component" value="Unassembled WGS sequence"/>
</dbReference>
<feature type="transmembrane region" description="Helical" evidence="3">
    <location>
        <begin position="249"/>
        <end position="271"/>
    </location>
</feature>
<feature type="compositionally biased region" description="Low complexity" evidence="2">
    <location>
        <begin position="720"/>
        <end position="733"/>
    </location>
</feature>
<comment type="caution">
    <text evidence="4">The sequence shown here is derived from an EMBL/GenBank/DDBJ whole genome shotgun (WGS) entry which is preliminary data.</text>
</comment>
<organism evidence="4 5">
    <name type="scientific">Chaetoceros tenuissimus</name>
    <dbReference type="NCBI Taxonomy" id="426638"/>
    <lineage>
        <taxon>Eukaryota</taxon>
        <taxon>Sar</taxon>
        <taxon>Stramenopiles</taxon>
        <taxon>Ochrophyta</taxon>
        <taxon>Bacillariophyta</taxon>
        <taxon>Coscinodiscophyceae</taxon>
        <taxon>Chaetocerotophycidae</taxon>
        <taxon>Chaetocerotales</taxon>
        <taxon>Chaetocerotaceae</taxon>
        <taxon>Chaetoceros</taxon>
    </lineage>
</organism>
<feature type="compositionally biased region" description="Low complexity" evidence="2">
    <location>
        <begin position="994"/>
        <end position="1009"/>
    </location>
</feature>
<feature type="region of interest" description="Disordered" evidence="2">
    <location>
        <begin position="992"/>
        <end position="1152"/>
    </location>
</feature>
<keyword evidence="3" id="KW-0812">Transmembrane</keyword>
<feature type="region of interest" description="Disordered" evidence="2">
    <location>
        <begin position="2357"/>
        <end position="2395"/>
    </location>
</feature>
<gene>
    <name evidence="4" type="ORF">CTEN210_03054</name>
</gene>
<dbReference type="EMBL" id="BLLK01000022">
    <property type="protein sequence ID" value="GFH46580.1"/>
    <property type="molecule type" value="Genomic_DNA"/>
</dbReference>
<feature type="compositionally biased region" description="Pro residues" evidence="2">
    <location>
        <begin position="1511"/>
        <end position="1533"/>
    </location>
</feature>
<keyword evidence="3" id="KW-1133">Transmembrane helix</keyword>
<feature type="compositionally biased region" description="Acidic residues" evidence="2">
    <location>
        <begin position="2377"/>
        <end position="2395"/>
    </location>
</feature>
<dbReference type="PROSITE" id="PS50231">
    <property type="entry name" value="RICIN_B_LECTIN"/>
    <property type="match status" value="1"/>
</dbReference>
<feature type="region of interest" description="Disordered" evidence="2">
    <location>
        <begin position="147"/>
        <end position="183"/>
    </location>
</feature>
<name>A0AAD3H164_9STRA</name>